<reference evidence="1" key="1">
    <citation type="submission" date="2015-06" db="UniProtKB">
        <authorList>
            <consortium name="EnsemblPlants"/>
        </authorList>
    </citation>
    <scope>IDENTIFICATION</scope>
</reference>
<protein>
    <recommendedName>
        <fullName evidence="3">Telomere length regulation protein conserved domain-containing protein</fullName>
    </recommendedName>
</protein>
<dbReference type="PANTHER" id="PTHR15830">
    <property type="entry name" value="TELOMERE LENGTH REGULATION PROTEIN TEL2 FAMILY MEMBER"/>
    <property type="match status" value="1"/>
</dbReference>
<dbReference type="AlphaFoldDB" id="I1P1V6"/>
<name>I1P1V6_ORYGL</name>
<dbReference type="STRING" id="4538.I1P1V6"/>
<dbReference type="EnsemblPlants" id="ORGLA02G0196200.1">
    <property type="protein sequence ID" value="ORGLA02G0196200.1"/>
    <property type="gene ID" value="ORGLA02G0196200"/>
</dbReference>
<dbReference type="GO" id="GO:0051879">
    <property type="term" value="F:Hsp90 protein binding"/>
    <property type="evidence" value="ECO:0007669"/>
    <property type="project" value="TreeGrafter"/>
</dbReference>
<dbReference type="PANTHER" id="PTHR15830:SF10">
    <property type="entry name" value="TELOMERE LENGTH REGULATION PROTEIN TEL2 HOMOLOG"/>
    <property type="match status" value="1"/>
</dbReference>
<evidence type="ECO:0008006" key="3">
    <source>
        <dbReference type="Google" id="ProtNLM"/>
    </source>
</evidence>
<dbReference type="InterPro" id="IPR051970">
    <property type="entry name" value="TEL2_Regulation"/>
</dbReference>
<reference evidence="1 2" key="2">
    <citation type="submission" date="2018-04" db="EMBL/GenBank/DDBJ databases">
        <title>OglaRS2 (Oryza glaberrima Reference Sequence Version 2).</title>
        <authorList>
            <person name="Zhang J."/>
            <person name="Kudrna D."/>
            <person name="Lee S."/>
            <person name="Talag J."/>
            <person name="Rajasekar S."/>
            <person name="Wing R.A."/>
        </authorList>
    </citation>
    <scope>NUCLEOTIDE SEQUENCE [LARGE SCALE GENOMIC DNA]</scope>
    <source>
        <strain evidence="1 2">cv. IRGC 96717</strain>
    </source>
</reference>
<keyword evidence="2" id="KW-1185">Reference proteome</keyword>
<dbReference type="GO" id="GO:0051083">
    <property type="term" value="P:'de novo' cotranslational protein folding"/>
    <property type="evidence" value="ECO:0007669"/>
    <property type="project" value="TreeGrafter"/>
</dbReference>
<accession>I1P1V6</accession>
<evidence type="ECO:0000313" key="1">
    <source>
        <dbReference type="EnsemblPlants" id="ORGLA02G0196200.1"/>
    </source>
</evidence>
<dbReference type="eggNOG" id="KOG4346">
    <property type="taxonomic scope" value="Eukaryota"/>
</dbReference>
<dbReference type="GO" id="GO:0005829">
    <property type="term" value="C:cytosol"/>
    <property type="evidence" value="ECO:0007669"/>
    <property type="project" value="TreeGrafter"/>
</dbReference>
<dbReference type="Proteomes" id="UP000007306">
    <property type="component" value="Chromosome 2"/>
</dbReference>
<dbReference type="HOGENOM" id="CLU_167846_0_0_1"/>
<sequence length="118" mass="12889">MKCIAMHPEASAVAPALLDMIRSRAVSHHPEAYVRRSVLFAASCILIALHPSYVASSLIEGNQDVSTGLEWIRTWALHVAETDPDTECTSMAMTCLRLHSEMALQTSRALESADHSKA</sequence>
<organism evidence="1 2">
    <name type="scientific">Oryza glaberrima</name>
    <name type="common">African rice</name>
    <dbReference type="NCBI Taxonomy" id="4538"/>
    <lineage>
        <taxon>Eukaryota</taxon>
        <taxon>Viridiplantae</taxon>
        <taxon>Streptophyta</taxon>
        <taxon>Embryophyta</taxon>
        <taxon>Tracheophyta</taxon>
        <taxon>Spermatophyta</taxon>
        <taxon>Magnoliopsida</taxon>
        <taxon>Liliopsida</taxon>
        <taxon>Poales</taxon>
        <taxon>Poaceae</taxon>
        <taxon>BOP clade</taxon>
        <taxon>Oryzoideae</taxon>
        <taxon>Oryzeae</taxon>
        <taxon>Oryzinae</taxon>
        <taxon>Oryza</taxon>
    </lineage>
</organism>
<dbReference type="Gramene" id="ORGLA02G0196200.1">
    <property type="protein sequence ID" value="ORGLA02G0196200.1"/>
    <property type="gene ID" value="ORGLA02G0196200"/>
</dbReference>
<dbReference type="GO" id="GO:0042162">
    <property type="term" value="F:telomeric DNA binding"/>
    <property type="evidence" value="ECO:0007669"/>
    <property type="project" value="TreeGrafter"/>
</dbReference>
<evidence type="ECO:0000313" key="2">
    <source>
        <dbReference type="Proteomes" id="UP000007306"/>
    </source>
</evidence>
<proteinExistence type="predicted"/>